<evidence type="ECO:0000313" key="3">
    <source>
        <dbReference type="Proteomes" id="UP000056419"/>
    </source>
</evidence>
<organism evidence="2 3">
    <name type="scientific">Bacteroides stercoris</name>
    <dbReference type="NCBI Taxonomy" id="46506"/>
    <lineage>
        <taxon>Bacteria</taxon>
        <taxon>Pseudomonadati</taxon>
        <taxon>Bacteroidota</taxon>
        <taxon>Bacteroidia</taxon>
        <taxon>Bacteroidales</taxon>
        <taxon>Bacteroidaceae</taxon>
        <taxon>Bacteroides</taxon>
    </lineage>
</organism>
<accession>A0A125MGL7</accession>
<gene>
    <name evidence="2" type="ORF">AA415_00128</name>
</gene>
<sequence length="193" mass="21680" precursor="true">MKQVCFFIIALLASAVSLHAQTEAKGDSIRSHSLPDGTPPEGTFLPETKNYDGFLLDMNLMRMEAPRLPRFTLEIPDASKDYSRIFRLNPDATYSQGLSNVFSLTNATVYSMNPFGLTGFWSSPENLQMGSFKLKNGMRINTYGEYDKDGWKVPNRSALPWEKNNFKGAFEMKSANGAFGIRIEVQQGNRTPF</sequence>
<feature type="chain" id="PRO_5007177975" description="Occludin" evidence="1">
    <location>
        <begin position="21"/>
        <end position="193"/>
    </location>
</feature>
<evidence type="ECO:0000313" key="2">
    <source>
        <dbReference type="EMBL" id="KWR57594.1"/>
    </source>
</evidence>
<dbReference type="PATRIC" id="fig|46506.5.peg.139"/>
<dbReference type="STRING" id="46506.AA415_00128"/>
<dbReference type="RefSeq" id="WP_060384972.1">
    <property type="nucleotide sequence ID" value="NZ_LRGC01000001.1"/>
</dbReference>
<dbReference type="AlphaFoldDB" id="A0A125MGL7"/>
<proteinExistence type="predicted"/>
<reference evidence="2 3" key="1">
    <citation type="journal article" date="2016" name="BMC Genomics">
        <title>Type VI secretion systems of human gut Bacteroidales segregate into three genetic architectures, two of which are contained on mobile genetic elements.</title>
        <authorList>
            <person name="Coyne M.J."/>
            <person name="Roelofs K.G."/>
            <person name="Comstock L.E."/>
        </authorList>
    </citation>
    <scope>NUCLEOTIDE SEQUENCE [LARGE SCALE GENOMIC DNA]</scope>
    <source>
        <strain evidence="2 3">CL09T03C01</strain>
    </source>
</reference>
<keyword evidence="3" id="KW-1185">Reference proteome</keyword>
<protein>
    <recommendedName>
        <fullName evidence="4">Occludin</fullName>
    </recommendedName>
</protein>
<feature type="signal peptide" evidence="1">
    <location>
        <begin position="1"/>
        <end position="20"/>
    </location>
</feature>
<comment type="caution">
    <text evidence="2">The sequence shown here is derived from an EMBL/GenBank/DDBJ whole genome shotgun (WGS) entry which is preliminary data.</text>
</comment>
<keyword evidence="1" id="KW-0732">Signal</keyword>
<evidence type="ECO:0000256" key="1">
    <source>
        <dbReference type="SAM" id="SignalP"/>
    </source>
</evidence>
<evidence type="ECO:0008006" key="4">
    <source>
        <dbReference type="Google" id="ProtNLM"/>
    </source>
</evidence>
<dbReference type="EMBL" id="LRGC01000001">
    <property type="protein sequence ID" value="KWR57594.1"/>
    <property type="molecule type" value="Genomic_DNA"/>
</dbReference>
<dbReference type="Proteomes" id="UP000056419">
    <property type="component" value="Unassembled WGS sequence"/>
</dbReference>
<name>A0A125MGL7_BACSE</name>